<dbReference type="AlphaFoldDB" id="A0A4R6BDL7"/>
<evidence type="ECO:0000256" key="9">
    <source>
        <dbReference type="ARBA" id="ARBA00032380"/>
    </source>
</evidence>
<dbReference type="EMBL" id="SCWA01000009">
    <property type="protein sequence ID" value="TDL97867.1"/>
    <property type="molecule type" value="Genomic_DNA"/>
</dbReference>
<organism evidence="13 14">
    <name type="scientific">Macrococcus brunensis</name>
    <dbReference type="NCBI Taxonomy" id="198483"/>
    <lineage>
        <taxon>Bacteria</taxon>
        <taxon>Bacillati</taxon>
        <taxon>Bacillota</taxon>
        <taxon>Bacilli</taxon>
        <taxon>Bacillales</taxon>
        <taxon>Staphylococcaceae</taxon>
        <taxon>Macrococcus</taxon>
    </lineage>
</organism>
<comment type="cofactor">
    <cofactor evidence="1">
        <name>Mg(2+)</name>
        <dbReference type="ChEBI" id="CHEBI:18420"/>
    </cofactor>
</comment>
<dbReference type="EC" id="2.5.1.10" evidence="3"/>
<dbReference type="SUPFAM" id="SSF48576">
    <property type="entry name" value="Terpenoid synthases"/>
    <property type="match status" value="1"/>
</dbReference>
<dbReference type="GO" id="GO:0046872">
    <property type="term" value="F:metal ion binding"/>
    <property type="evidence" value="ECO:0007669"/>
    <property type="project" value="UniProtKB-KW"/>
</dbReference>
<evidence type="ECO:0000256" key="1">
    <source>
        <dbReference type="ARBA" id="ARBA00001946"/>
    </source>
</evidence>
<dbReference type="FunFam" id="1.10.600.10:FF:000001">
    <property type="entry name" value="Geranylgeranyl diphosphate synthase"/>
    <property type="match status" value="1"/>
</dbReference>
<dbReference type="InterPro" id="IPR000092">
    <property type="entry name" value="Polyprenyl_synt"/>
</dbReference>
<dbReference type="Pfam" id="PF00348">
    <property type="entry name" value="polyprenyl_synt"/>
    <property type="match status" value="1"/>
</dbReference>
<keyword evidence="5 12" id="KW-0808">Transferase</keyword>
<evidence type="ECO:0000256" key="5">
    <source>
        <dbReference type="ARBA" id="ARBA00022679"/>
    </source>
</evidence>
<dbReference type="PROSITE" id="PS00723">
    <property type="entry name" value="POLYPRENYL_SYNTHASE_1"/>
    <property type="match status" value="1"/>
</dbReference>
<evidence type="ECO:0000256" key="10">
    <source>
        <dbReference type="ARBA" id="ARBA00032873"/>
    </source>
</evidence>
<dbReference type="Proteomes" id="UP000295310">
    <property type="component" value="Unassembled WGS sequence"/>
</dbReference>
<dbReference type="GO" id="GO:0005737">
    <property type="term" value="C:cytoplasm"/>
    <property type="evidence" value="ECO:0007669"/>
    <property type="project" value="UniProtKB-ARBA"/>
</dbReference>
<dbReference type="Gene3D" id="1.10.600.10">
    <property type="entry name" value="Farnesyl Diphosphate Synthase"/>
    <property type="match status" value="1"/>
</dbReference>
<name>A0A4R6BDL7_9STAP</name>
<dbReference type="GO" id="GO:0016114">
    <property type="term" value="P:terpenoid biosynthetic process"/>
    <property type="evidence" value="ECO:0007669"/>
    <property type="project" value="UniProtKB-ARBA"/>
</dbReference>
<dbReference type="PANTHER" id="PTHR43281:SF1">
    <property type="entry name" value="FARNESYL DIPHOSPHATE SYNTHASE"/>
    <property type="match status" value="1"/>
</dbReference>
<proteinExistence type="inferred from homology"/>
<accession>A0A4R6BDL7</accession>
<evidence type="ECO:0000256" key="3">
    <source>
        <dbReference type="ARBA" id="ARBA00012439"/>
    </source>
</evidence>
<comment type="caution">
    <text evidence="13">The sequence shown here is derived from an EMBL/GenBank/DDBJ whole genome shotgun (WGS) entry which is preliminary data.</text>
</comment>
<dbReference type="RefSeq" id="WP_133431989.1">
    <property type="nucleotide sequence ID" value="NZ_SCWA01000009.1"/>
</dbReference>
<reference evidence="13 14" key="1">
    <citation type="submission" date="2019-01" db="EMBL/GenBank/DDBJ databases">
        <title>Draft genome sequences of the type strains of six Macrococcus species.</title>
        <authorList>
            <person name="Mazhar S."/>
            <person name="Altermann E."/>
            <person name="Hill C."/>
            <person name="Mcauliffe O."/>
        </authorList>
    </citation>
    <scope>NUCLEOTIDE SEQUENCE [LARGE SCALE GENOMIC DNA]</scope>
    <source>
        <strain evidence="13 14">CCM4811</strain>
    </source>
</reference>
<keyword evidence="14" id="KW-1185">Reference proteome</keyword>
<protein>
    <recommendedName>
        <fullName evidence="4">Farnesyl diphosphate synthase</fullName>
        <ecNumber evidence="3">2.5.1.10</ecNumber>
    </recommendedName>
    <alternativeName>
        <fullName evidence="10">(2E,6E)-farnesyl diphosphate synthase</fullName>
    </alternativeName>
    <alternativeName>
        <fullName evidence="9">Geranyltranstransferase</fullName>
    </alternativeName>
</protein>
<dbReference type="PROSITE" id="PS00444">
    <property type="entry name" value="POLYPRENYL_SYNTHASE_2"/>
    <property type="match status" value="1"/>
</dbReference>
<dbReference type="InterPro" id="IPR033749">
    <property type="entry name" value="Polyprenyl_synt_CS"/>
</dbReference>
<dbReference type="NCBIfam" id="NF045485">
    <property type="entry name" value="FPPsyn"/>
    <property type="match status" value="1"/>
</dbReference>
<evidence type="ECO:0000313" key="14">
    <source>
        <dbReference type="Proteomes" id="UP000295310"/>
    </source>
</evidence>
<evidence type="ECO:0000256" key="8">
    <source>
        <dbReference type="ARBA" id="ARBA00023229"/>
    </source>
</evidence>
<dbReference type="CDD" id="cd00685">
    <property type="entry name" value="Trans_IPPS_HT"/>
    <property type="match status" value="1"/>
</dbReference>
<dbReference type="InterPro" id="IPR008949">
    <property type="entry name" value="Isoprenoid_synthase_dom_sf"/>
</dbReference>
<evidence type="ECO:0000256" key="2">
    <source>
        <dbReference type="ARBA" id="ARBA00006706"/>
    </source>
</evidence>
<gene>
    <name evidence="13" type="ORF">ERX27_06305</name>
</gene>
<dbReference type="SFLD" id="SFLDS00005">
    <property type="entry name" value="Isoprenoid_Synthase_Type_I"/>
    <property type="match status" value="1"/>
</dbReference>
<comment type="similarity">
    <text evidence="2 12">Belongs to the FPP/GGPP synthase family.</text>
</comment>
<evidence type="ECO:0000313" key="13">
    <source>
        <dbReference type="EMBL" id="TDL97867.1"/>
    </source>
</evidence>
<evidence type="ECO:0000256" key="7">
    <source>
        <dbReference type="ARBA" id="ARBA00022842"/>
    </source>
</evidence>
<keyword evidence="8" id="KW-0414">Isoprene biosynthesis</keyword>
<dbReference type="InterPro" id="IPR053378">
    <property type="entry name" value="Prenyl_diphosphate_synthase"/>
</dbReference>
<dbReference type="OrthoDB" id="9805316at2"/>
<sequence>MTAKEQVEQYLSGLYDQPVSQVLDDSMTYSLLAGGKRIRPVLLFSTLELFGVPADKGLKTAAAIEMIHTYSLIHDDLPAMDDDDYRRGKLTNHKVFGEAVAILAGDGLLTDSFHQISGDDSLTAEQRMKLITVVSGAAGSRGMVGGQMLDMVAEDKELTIDELKTVHRHKTGDLIRACFECAGIIADQSDAVIQKLVKIGGNFGLIFQIKDDILDVEGSFEKMGKSAGSDVSKDKSTYVSLLGLTGAKEAMQEMVTETEQMIHELSDGNASLLDLLHYITSREN</sequence>
<evidence type="ECO:0000256" key="11">
    <source>
        <dbReference type="ARBA" id="ARBA00049399"/>
    </source>
</evidence>
<keyword evidence="7" id="KW-0460">Magnesium</keyword>
<evidence type="ECO:0000256" key="6">
    <source>
        <dbReference type="ARBA" id="ARBA00022723"/>
    </source>
</evidence>
<keyword evidence="6" id="KW-0479">Metal-binding</keyword>
<comment type="catalytic activity">
    <reaction evidence="11">
        <text>isopentenyl diphosphate + (2E)-geranyl diphosphate = (2E,6E)-farnesyl diphosphate + diphosphate</text>
        <dbReference type="Rhea" id="RHEA:19361"/>
        <dbReference type="ChEBI" id="CHEBI:33019"/>
        <dbReference type="ChEBI" id="CHEBI:58057"/>
        <dbReference type="ChEBI" id="CHEBI:128769"/>
        <dbReference type="ChEBI" id="CHEBI:175763"/>
        <dbReference type="EC" id="2.5.1.10"/>
    </reaction>
</comment>
<dbReference type="GO" id="GO:0004337">
    <property type="term" value="F:(2E,6E)-farnesyl diphosphate synthase activity"/>
    <property type="evidence" value="ECO:0007669"/>
    <property type="project" value="UniProtKB-EC"/>
</dbReference>
<evidence type="ECO:0000256" key="4">
    <source>
        <dbReference type="ARBA" id="ARBA00015100"/>
    </source>
</evidence>
<evidence type="ECO:0000256" key="12">
    <source>
        <dbReference type="RuleBase" id="RU004466"/>
    </source>
</evidence>
<dbReference type="SFLD" id="SFLDG01017">
    <property type="entry name" value="Polyprenyl_Transferase_Like"/>
    <property type="match status" value="1"/>
</dbReference>
<dbReference type="PANTHER" id="PTHR43281">
    <property type="entry name" value="FARNESYL DIPHOSPHATE SYNTHASE"/>
    <property type="match status" value="1"/>
</dbReference>